<reference evidence="1 2" key="1">
    <citation type="submission" date="2021-06" db="EMBL/GenBank/DDBJ databases">
        <title>Caerostris darwini draft genome.</title>
        <authorList>
            <person name="Kono N."/>
            <person name="Arakawa K."/>
        </authorList>
    </citation>
    <scope>NUCLEOTIDE SEQUENCE [LARGE SCALE GENOMIC DNA]</scope>
</reference>
<keyword evidence="2" id="KW-1185">Reference proteome</keyword>
<sequence>MAENRKPLMMSYFTSVQSLVMIILGMRSSHTSRNSAKLPRKGRRMLNKKRMNEKHLLIRKSIGCFTHVSKEKLLNSCPMETEHTPLSLKDPQ</sequence>
<gene>
    <name evidence="1" type="ORF">CDAR_421031</name>
</gene>
<dbReference type="EMBL" id="BPLQ01002116">
    <property type="protein sequence ID" value="GIX88971.1"/>
    <property type="molecule type" value="Genomic_DNA"/>
</dbReference>
<dbReference type="Proteomes" id="UP001054837">
    <property type="component" value="Unassembled WGS sequence"/>
</dbReference>
<organism evidence="1 2">
    <name type="scientific">Caerostris darwini</name>
    <dbReference type="NCBI Taxonomy" id="1538125"/>
    <lineage>
        <taxon>Eukaryota</taxon>
        <taxon>Metazoa</taxon>
        <taxon>Ecdysozoa</taxon>
        <taxon>Arthropoda</taxon>
        <taxon>Chelicerata</taxon>
        <taxon>Arachnida</taxon>
        <taxon>Araneae</taxon>
        <taxon>Araneomorphae</taxon>
        <taxon>Entelegynae</taxon>
        <taxon>Araneoidea</taxon>
        <taxon>Araneidae</taxon>
        <taxon>Caerostris</taxon>
    </lineage>
</organism>
<comment type="caution">
    <text evidence="1">The sequence shown here is derived from an EMBL/GenBank/DDBJ whole genome shotgun (WGS) entry which is preliminary data.</text>
</comment>
<protein>
    <submittedName>
        <fullName evidence="1">Uncharacterized protein</fullName>
    </submittedName>
</protein>
<accession>A0AAV4NYE0</accession>
<evidence type="ECO:0000313" key="1">
    <source>
        <dbReference type="EMBL" id="GIX88971.1"/>
    </source>
</evidence>
<name>A0AAV4NYE0_9ARAC</name>
<dbReference type="AlphaFoldDB" id="A0AAV4NYE0"/>
<evidence type="ECO:0000313" key="2">
    <source>
        <dbReference type="Proteomes" id="UP001054837"/>
    </source>
</evidence>
<proteinExistence type="predicted"/>